<organism evidence="1 2">
    <name type="scientific">Candidatus Electrothrix marina</name>
    <dbReference type="NCBI Taxonomy" id="1859130"/>
    <lineage>
        <taxon>Bacteria</taxon>
        <taxon>Pseudomonadati</taxon>
        <taxon>Thermodesulfobacteriota</taxon>
        <taxon>Desulfobulbia</taxon>
        <taxon>Desulfobulbales</taxon>
        <taxon>Desulfobulbaceae</taxon>
        <taxon>Candidatus Electrothrix</taxon>
    </lineage>
</organism>
<keyword evidence="1" id="KW-0540">Nuclease</keyword>
<dbReference type="AlphaFoldDB" id="A0A444JD85"/>
<keyword evidence="1" id="KW-0255">Endonuclease</keyword>
<keyword evidence="1" id="KW-0378">Hydrolase</keyword>
<dbReference type="GO" id="GO:0004519">
    <property type="term" value="F:endonuclease activity"/>
    <property type="evidence" value="ECO:0007669"/>
    <property type="project" value="UniProtKB-KW"/>
</dbReference>
<evidence type="ECO:0000313" key="2">
    <source>
        <dbReference type="Proteomes" id="UP000288892"/>
    </source>
</evidence>
<proteinExistence type="predicted"/>
<feature type="non-terminal residue" evidence="1">
    <location>
        <position position="92"/>
    </location>
</feature>
<gene>
    <name evidence="1" type="ORF">VU01_12251</name>
</gene>
<reference evidence="1 2" key="1">
    <citation type="submission" date="2017-01" db="EMBL/GenBank/DDBJ databases">
        <title>The cable genome- insights into the physiology and evolution of filamentous bacteria capable of sulfide oxidation via long distance electron transfer.</title>
        <authorList>
            <person name="Schreiber L."/>
            <person name="Bjerg J.T."/>
            <person name="Boggild A."/>
            <person name="Van De Vossenberg J."/>
            <person name="Meysman F."/>
            <person name="Nielsen L.P."/>
            <person name="Schramm A."/>
            <person name="Kjeldsen K.U."/>
        </authorList>
    </citation>
    <scope>NUCLEOTIDE SEQUENCE [LARGE SCALE GENOMIC DNA]</scope>
    <source>
        <strain evidence="1">A5</strain>
    </source>
</reference>
<comment type="caution">
    <text evidence="1">The sequence shown here is derived from an EMBL/GenBank/DDBJ whole genome shotgun (WGS) entry which is preliminary data.</text>
</comment>
<sequence length="92" mass="10911">MIIGNMNIRDDRQFKALTGISFDEFQQLLPVFTESYHELIQKRYESQQDLRQRKPGGGQKGKLPSMELKLFFILYYWKVYPTFDVLGLQFGL</sequence>
<accession>A0A444JD85</accession>
<name>A0A444JD85_9BACT</name>
<protein>
    <submittedName>
        <fullName evidence="1">Helix-turn-helix of DDE superfamily endonuclease</fullName>
    </submittedName>
</protein>
<dbReference type="Proteomes" id="UP000288892">
    <property type="component" value="Unassembled WGS sequence"/>
</dbReference>
<evidence type="ECO:0000313" key="1">
    <source>
        <dbReference type="EMBL" id="RWX51031.1"/>
    </source>
</evidence>
<keyword evidence="2" id="KW-1185">Reference proteome</keyword>
<dbReference type="EMBL" id="MTKS01000225">
    <property type="protein sequence ID" value="RWX51031.1"/>
    <property type="molecule type" value="Genomic_DNA"/>
</dbReference>